<gene>
    <name evidence="2" type="ORF">B6N60_01748</name>
</gene>
<organism evidence="2 3">
    <name type="scientific">Richelia sinica FACHB-800</name>
    <dbReference type="NCBI Taxonomy" id="1357546"/>
    <lineage>
        <taxon>Bacteria</taxon>
        <taxon>Bacillati</taxon>
        <taxon>Cyanobacteriota</taxon>
        <taxon>Cyanophyceae</taxon>
        <taxon>Nostocales</taxon>
        <taxon>Nostocaceae</taxon>
        <taxon>Richelia</taxon>
    </lineage>
</organism>
<evidence type="ECO:0000313" key="3">
    <source>
        <dbReference type="Proteomes" id="UP000683511"/>
    </source>
</evidence>
<dbReference type="GO" id="GO:0008146">
    <property type="term" value="F:sulfotransferase activity"/>
    <property type="evidence" value="ECO:0007669"/>
    <property type="project" value="InterPro"/>
</dbReference>
<dbReference type="RefSeq" id="WP_190607927.1">
    <property type="nucleotide sequence ID" value="NZ_CP021056.1"/>
</dbReference>
<dbReference type="AlphaFoldDB" id="A0A975T6J5"/>
<name>A0A975T6J5_9NOST</name>
<dbReference type="GO" id="GO:0016787">
    <property type="term" value="F:hydrolase activity"/>
    <property type="evidence" value="ECO:0007669"/>
    <property type="project" value="UniProtKB-KW"/>
</dbReference>
<evidence type="ECO:0000259" key="1">
    <source>
        <dbReference type="Pfam" id="PF00685"/>
    </source>
</evidence>
<dbReference type="Pfam" id="PF00685">
    <property type="entry name" value="Sulfotransfer_1"/>
    <property type="match status" value="1"/>
</dbReference>
<dbReference type="KEGG" id="rsin:B6N60_01748"/>
<accession>A0A975T6J5</accession>
<dbReference type="SUPFAM" id="SSF52540">
    <property type="entry name" value="P-loop containing nucleoside triphosphate hydrolases"/>
    <property type="match status" value="1"/>
</dbReference>
<feature type="domain" description="Sulfotransferase" evidence="1">
    <location>
        <begin position="44"/>
        <end position="209"/>
    </location>
</feature>
<dbReference type="InterPro" id="IPR000863">
    <property type="entry name" value="Sulfotransferase_dom"/>
</dbReference>
<dbReference type="InterPro" id="IPR027417">
    <property type="entry name" value="P-loop_NTPase"/>
</dbReference>
<proteinExistence type="predicted"/>
<keyword evidence="2" id="KW-0378">Hydrolase</keyword>
<sequence>MENKLRSSLRNSKNNIIDKYYEYRIFGVKDPYQIRWRKNPYRAIFILSHMRSGSSLFTHILNSNPEIIGYGETHINYNDESDIKQLLFKVYGKLRQINMSHKYILDKVLHNHKILAENFLTSEKIYAIFLVREPKRTLASILNIKPNWSEEKALNYYIDRLLTLERYAKLINSKEHTLWLDYDQLVNQSNSVFVKLQNFLETKTAFSEEYEILHTTGIKGIGDSSENIKAGRIIKEQRKLEANISIEAIEKASHYFNECYTTLGQYCSSI</sequence>
<protein>
    <submittedName>
        <fullName evidence="2">Nucleoside triphosphate hydrolase superfamily protein</fullName>
    </submittedName>
</protein>
<dbReference type="Proteomes" id="UP000683511">
    <property type="component" value="Chromosome"/>
</dbReference>
<evidence type="ECO:0000313" key="2">
    <source>
        <dbReference type="EMBL" id="QXE23059.1"/>
    </source>
</evidence>
<dbReference type="EMBL" id="CP021056">
    <property type="protein sequence ID" value="QXE23059.1"/>
    <property type="molecule type" value="Genomic_DNA"/>
</dbReference>
<reference evidence="2" key="1">
    <citation type="submission" date="2017-04" db="EMBL/GenBank/DDBJ databases">
        <title>Genome deletions in a multicellular cyanobacterial endosymbiont for morphological adaptation in marine diatoms.</title>
        <authorList>
            <person name="Wang Y."/>
            <person name="Gao H."/>
            <person name="Li R."/>
            <person name="Xu X."/>
        </authorList>
    </citation>
    <scope>NUCLEOTIDE SEQUENCE</scope>
    <source>
        <strain evidence="2">FACHB 800</strain>
    </source>
</reference>
<keyword evidence="3" id="KW-1185">Reference proteome</keyword>
<dbReference type="Gene3D" id="3.40.50.300">
    <property type="entry name" value="P-loop containing nucleotide triphosphate hydrolases"/>
    <property type="match status" value="1"/>
</dbReference>